<reference evidence="1" key="1">
    <citation type="submission" date="2020-04" db="EMBL/GenBank/DDBJ databases">
        <authorList>
            <person name="Alioto T."/>
            <person name="Alioto T."/>
            <person name="Gomez Garrido J."/>
        </authorList>
    </citation>
    <scope>NUCLEOTIDE SEQUENCE</scope>
    <source>
        <strain evidence="1">A484AB</strain>
    </source>
</reference>
<accession>A0A6S7LS75</accession>
<organism evidence="1 2">
    <name type="scientific">Paramuricea clavata</name>
    <name type="common">Red gorgonian</name>
    <name type="synonym">Violescent sea-whip</name>
    <dbReference type="NCBI Taxonomy" id="317549"/>
    <lineage>
        <taxon>Eukaryota</taxon>
        <taxon>Metazoa</taxon>
        <taxon>Cnidaria</taxon>
        <taxon>Anthozoa</taxon>
        <taxon>Octocorallia</taxon>
        <taxon>Malacalcyonacea</taxon>
        <taxon>Plexauridae</taxon>
        <taxon>Paramuricea</taxon>
    </lineage>
</organism>
<comment type="caution">
    <text evidence="1">The sequence shown here is derived from an EMBL/GenBank/DDBJ whole genome shotgun (WGS) entry which is preliminary data.</text>
</comment>
<protein>
    <submittedName>
        <fullName evidence="1">Uncharacterized protein</fullName>
    </submittedName>
</protein>
<evidence type="ECO:0000313" key="1">
    <source>
        <dbReference type="EMBL" id="CAB4040739.1"/>
    </source>
</evidence>
<proteinExistence type="predicted"/>
<sequence>MSTALLSGLTWRFMAARDPCGCPQLHKNLLRTGTRFGVCYLIQYMYELDNYCEDMCYWLPTRSKDCFLDFVNTA</sequence>
<keyword evidence="2" id="KW-1185">Reference proteome</keyword>
<evidence type="ECO:0000313" key="2">
    <source>
        <dbReference type="Proteomes" id="UP001152795"/>
    </source>
</evidence>
<gene>
    <name evidence="1" type="ORF">PACLA_8A032220</name>
</gene>
<name>A0A6S7LS75_PARCT</name>
<dbReference type="Proteomes" id="UP001152795">
    <property type="component" value="Unassembled WGS sequence"/>
</dbReference>
<dbReference type="AlphaFoldDB" id="A0A6S7LS75"/>
<dbReference type="EMBL" id="CACRXK020027190">
    <property type="protein sequence ID" value="CAB4040739.1"/>
    <property type="molecule type" value="Genomic_DNA"/>
</dbReference>